<accession>A0ABD1UL70</accession>
<keyword evidence="2" id="KW-1185">Reference proteome</keyword>
<dbReference type="AlphaFoldDB" id="A0ABD1UL70"/>
<protein>
    <submittedName>
        <fullName evidence="1">Uncharacterized protein</fullName>
    </submittedName>
</protein>
<sequence>MDETSENLDMIHALDGIDGLNGSKDLLYNYPSHISGSILASKLADINYKREVNSGTSVLKILENRQEATVTPSSLSLIVVRTSNINNRGIAPICSSMSGLPLGITEDSSFLKDIFHGYLKNS</sequence>
<proteinExistence type="predicted"/>
<gene>
    <name evidence="1" type="ORF">Adt_10861</name>
</gene>
<name>A0ABD1UL70_9LAMI</name>
<reference evidence="2" key="1">
    <citation type="submission" date="2024-07" db="EMBL/GenBank/DDBJ databases">
        <title>Two chromosome-level genome assemblies of Korean endemic species Abeliophyllum distichum and Forsythia ovata (Oleaceae).</title>
        <authorList>
            <person name="Jang H."/>
        </authorList>
    </citation>
    <scope>NUCLEOTIDE SEQUENCE [LARGE SCALE GENOMIC DNA]</scope>
</reference>
<evidence type="ECO:0000313" key="2">
    <source>
        <dbReference type="Proteomes" id="UP001604336"/>
    </source>
</evidence>
<evidence type="ECO:0000313" key="1">
    <source>
        <dbReference type="EMBL" id="KAL2525807.1"/>
    </source>
</evidence>
<comment type="caution">
    <text evidence="1">The sequence shown here is derived from an EMBL/GenBank/DDBJ whole genome shotgun (WGS) entry which is preliminary data.</text>
</comment>
<organism evidence="1 2">
    <name type="scientific">Abeliophyllum distichum</name>
    <dbReference type="NCBI Taxonomy" id="126358"/>
    <lineage>
        <taxon>Eukaryota</taxon>
        <taxon>Viridiplantae</taxon>
        <taxon>Streptophyta</taxon>
        <taxon>Embryophyta</taxon>
        <taxon>Tracheophyta</taxon>
        <taxon>Spermatophyta</taxon>
        <taxon>Magnoliopsida</taxon>
        <taxon>eudicotyledons</taxon>
        <taxon>Gunneridae</taxon>
        <taxon>Pentapetalae</taxon>
        <taxon>asterids</taxon>
        <taxon>lamiids</taxon>
        <taxon>Lamiales</taxon>
        <taxon>Oleaceae</taxon>
        <taxon>Forsythieae</taxon>
        <taxon>Abeliophyllum</taxon>
    </lineage>
</organism>
<dbReference type="Proteomes" id="UP001604336">
    <property type="component" value="Unassembled WGS sequence"/>
</dbReference>
<dbReference type="EMBL" id="JBFOLK010000003">
    <property type="protein sequence ID" value="KAL2525807.1"/>
    <property type="molecule type" value="Genomic_DNA"/>
</dbReference>